<feature type="domain" description="Flagellar protein FlgJ N-terminal" evidence="2">
    <location>
        <begin position="46"/>
        <end position="91"/>
    </location>
</feature>
<dbReference type="EMBL" id="CP061035">
    <property type="protein sequence ID" value="QQV77000.1"/>
    <property type="molecule type" value="Genomic_DNA"/>
</dbReference>
<dbReference type="Proteomes" id="UP000595894">
    <property type="component" value="Chromosome"/>
</dbReference>
<dbReference type="InterPro" id="IPR019301">
    <property type="entry name" value="Flagellar_prot_FlgJ_N"/>
</dbReference>
<dbReference type="AlphaFoldDB" id="A0A974NU85"/>
<keyword evidence="4" id="KW-1185">Reference proteome</keyword>
<feature type="region of interest" description="Disordered" evidence="1">
    <location>
        <begin position="1"/>
        <end position="24"/>
    </location>
</feature>
<dbReference type="KEGG" id="sari:H5J25_16800"/>
<evidence type="ECO:0000313" key="3">
    <source>
        <dbReference type="EMBL" id="QQV77000.1"/>
    </source>
</evidence>
<evidence type="ECO:0000256" key="1">
    <source>
        <dbReference type="SAM" id="MobiDB-lite"/>
    </source>
</evidence>
<sequence>MTDISLRAAPSPPSGTSTDTTRLGSRANLEKAGKEFEAVFVGMMVKSMRSAHLSSELFESKGLDTFREMQDQKVAQSMADTAPLGIGKAMVDFLAKAQAAQEAAAASEGTPA</sequence>
<evidence type="ECO:0000259" key="2">
    <source>
        <dbReference type="Pfam" id="PF10135"/>
    </source>
</evidence>
<dbReference type="RefSeq" id="WP_202093057.1">
    <property type="nucleotide sequence ID" value="NZ_CP061035.1"/>
</dbReference>
<accession>A0A974NU85</accession>
<dbReference type="PRINTS" id="PR01002">
    <property type="entry name" value="FLGFLGJ"/>
</dbReference>
<organism evidence="3 4">
    <name type="scientific">Sphingomonas aliaeris</name>
    <dbReference type="NCBI Taxonomy" id="2759526"/>
    <lineage>
        <taxon>Bacteria</taxon>
        <taxon>Pseudomonadati</taxon>
        <taxon>Pseudomonadota</taxon>
        <taxon>Alphaproteobacteria</taxon>
        <taxon>Sphingomonadales</taxon>
        <taxon>Sphingomonadaceae</taxon>
        <taxon>Sphingomonas</taxon>
    </lineage>
</organism>
<reference evidence="4" key="1">
    <citation type="submission" date="2020-09" db="EMBL/GenBank/DDBJ databases">
        <title>Sphingomonas sp., a new species isolated from pork steak.</title>
        <authorList>
            <person name="Heidler von Heilborn D."/>
        </authorList>
    </citation>
    <scope>NUCLEOTIDE SEQUENCE [LARGE SCALE GENOMIC DNA]</scope>
</reference>
<proteinExistence type="predicted"/>
<gene>
    <name evidence="3" type="ORF">H5J25_16800</name>
</gene>
<evidence type="ECO:0000313" key="4">
    <source>
        <dbReference type="Proteomes" id="UP000595894"/>
    </source>
</evidence>
<protein>
    <submittedName>
        <fullName evidence="3">Rod-binding protein</fullName>
    </submittedName>
</protein>
<dbReference type="Pfam" id="PF10135">
    <property type="entry name" value="Rod-binding"/>
    <property type="match status" value="1"/>
</dbReference>
<name>A0A974NU85_9SPHN</name>